<accession>A0A803QCE7</accession>
<feature type="coiled-coil region" evidence="1">
    <location>
        <begin position="199"/>
        <end position="309"/>
    </location>
</feature>
<feature type="region of interest" description="Disordered" evidence="2">
    <location>
        <begin position="102"/>
        <end position="130"/>
    </location>
</feature>
<dbReference type="EMBL" id="UZAU01000693">
    <property type="status" value="NOT_ANNOTATED_CDS"/>
    <property type="molecule type" value="Genomic_DNA"/>
</dbReference>
<proteinExistence type="predicted"/>
<reference evidence="3" key="2">
    <citation type="submission" date="2021-03" db="UniProtKB">
        <authorList>
            <consortium name="EnsemblPlants"/>
        </authorList>
    </citation>
    <scope>IDENTIFICATION</scope>
</reference>
<dbReference type="Proteomes" id="UP000596661">
    <property type="component" value="Chromosome 8"/>
</dbReference>
<evidence type="ECO:0000256" key="1">
    <source>
        <dbReference type="SAM" id="Coils"/>
    </source>
</evidence>
<keyword evidence="1" id="KW-0175">Coiled coil</keyword>
<dbReference type="AlphaFoldDB" id="A0A803QCE7"/>
<reference evidence="3" key="1">
    <citation type="submission" date="2018-11" db="EMBL/GenBank/DDBJ databases">
        <authorList>
            <person name="Grassa J C."/>
        </authorList>
    </citation>
    <scope>NUCLEOTIDE SEQUENCE [LARGE SCALE GENOMIC DNA]</scope>
</reference>
<evidence type="ECO:0000313" key="4">
    <source>
        <dbReference type="Proteomes" id="UP000596661"/>
    </source>
</evidence>
<protein>
    <submittedName>
        <fullName evidence="3">Uncharacterized protein</fullName>
    </submittedName>
</protein>
<dbReference type="Gramene" id="evm.model.08.800">
    <property type="protein sequence ID" value="cds.evm.model.08.800"/>
    <property type="gene ID" value="evm.TU.08.800"/>
</dbReference>
<dbReference type="EnsemblPlants" id="evm.model.08.800">
    <property type="protein sequence ID" value="cds.evm.model.08.800"/>
    <property type="gene ID" value="evm.TU.08.800"/>
</dbReference>
<evidence type="ECO:0000256" key="2">
    <source>
        <dbReference type="SAM" id="MobiDB-lite"/>
    </source>
</evidence>
<keyword evidence="4" id="KW-1185">Reference proteome</keyword>
<sequence length="390" mass="43921">MKNLQKHGYLGDVKFFLPSPTQLATNPREGYCACSGTHTKQGAMLPLLPYFQRIADYYHLCPTQFTLKGIKYLCALFILYALQGWGELSPHDTNWLFELKSTPKQSRSGEPDSLSGLCPSGGQRKGRPDKSCLRKCSKLLRRGQVIVRARLPYPNDREAKKGQDMLQYYLDCSLPEVKLKMAYANSQAKSTVAKNLATTNTLQREVDGANKKVVDMRAELGEVNKKLLVANNRVEKLTKEIQEMPSTAQLEADNEALSKEVNALKDERESLRTLLSKLTKEKSDLEEDIKAKQTREEELLKEVENLETAALVVFYEFWKANSSGNFDYLRDSKEAYLNYCAGQAAKESLEADNPTVPTDKSNETPIIQIVKPLAPSNQVDLYKEPRTPAV</sequence>
<organism evidence="3 4">
    <name type="scientific">Cannabis sativa</name>
    <name type="common">Hemp</name>
    <name type="synonym">Marijuana</name>
    <dbReference type="NCBI Taxonomy" id="3483"/>
    <lineage>
        <taxon>Eukaryota</taxon>
        <taxon>Viridiplantae</taxon>
        <taxon>Streptophyta</taxon>
        <taxon>Embryophyta</taxon>
        <taxon>Tracheophyta</taxon>
        <taxon>Spermatophyta</taxon>
        <taxon>Magnoliopsida</taxon>
        <taxon>eudicotyledons</taxon>
        <taxon>Gunneridae</taxon>
        <taxon>Pentapetalae</taxon>
        <taxon>rosids</taxon>
        <taxon>fabids</taxon>
        <taxon>Rosales</taxon>
        <taxon>Cannabaceae</taxon>
        <taxon>Cannabis</taxon>
    </lineage>
</organism>
<name>A0A803QCE7_CANSA</name>
<dbReference type="Gene3D" id="1.10.287.1490">
    <property type="match status" value="1"/>
</dbReference>
<evidence type="ECO:0000313" key="3">
    <source>
        <dbReference type="EnsemblPlants" id="cds.evm.model.08.800"/>
    </source>
</evidence>